<dbReference type="STRING" id="443156.SAMN04489867_3521"/>
<keyword evidence="3" id="KW-1185">Reference proteome</keyword>
<evidence type="ECO:0000313" key="3">
    <source>
        <dbReference type="Proteomes" id="UP000199077"/>
    </source>
</evidence>
<dbReference type="SUPFAM" id="SSF160904">
    <property type="entry name" value="Jann2411-like"/>
    <property type="match status" value="1"/>
</dbReference>
<evidence type="ECO:0000313" key="2">
    <source>
        <dbReference type="EMBL" id="SDP69972.1"/>
    </source>
</evidence>
<accession>A0A1H0UUS6</accession>
<proteinExistence type="predicted"/>
<feature type="domain" description="Zinc finger CGNR" evidence="1">
    <location>
        <begin position="168"/>
        <end position="207"/>
    </location>
</feature>
<dbReference type="Proteomes" id="UP000199077">
    <property type="component" value="Chromosome I"/>
</dbReference>
<dbReference type="EMBL" id="LT629711">
    <property type="protein sequence ID" value="SDP69972.1"/>
    <property type="molecule type" value="Genomic_DNA"/>
</dbReference>
<sequence length="209" mass="22830">MVEGPHWIEVRGLVLPRPVGGHPALDFVNTRSGWGEPAPAIPDGEPDPREFLRSYDHVAVFAEHAGLLDAASVAALRRRAATRPRDAEDLLAAARELRSRLRAVLLDPRDQRAVRALSRLVQPALAQLHLVPGDQPRWDVGGGLDRPLSAIAWTAAQAVTGADLASVHTCPGHDCGWLFLDPRGRRRWCSMRSCGNRAKVAAHAERQRA</sequence>
<dbReference type="InterPro" id="IPR023286">
    <property type="entry name" value="ABATE_dom_sf"/>
</dbReference>
<gene>
    <name evidence="2" type="ORF">SAMN04489867_3521</name>
</gene>
<name>A0A1H0UUS6_9MICO</name>
<dbReference type="Gene3D" id="1.10.3300.10">
    <property type="entry name" value="Jann2411-like domain"/>
    <property type="match status" value="1"/>
</dbReference>
<dbReference type="Pfam" id="PF07336">
    <property type="entry name" value="ABATE"/>
    <property type="match status" value="1"/>
</dbReference>
<dbReference type="Pfam" id="PF11706">
    <property type="entry name" value="zf-CGNR"/>
    <property type="match status" value="1"/>
</dbReference>
<dbReference type="RefSeq" id="WP_091788452.1">
    <property type="nucleotide sequence ID" value="NZ_LT629711.1"/>
</dbReference>
<dbReference type="PANTHER" id="PTHR35525">
    <property type="entry name" value="BLL6575 PROTEIN"/>
    <property type="match status" value="1"/>
</dbReference>
<dbReference type="AlphaFoldDB" id="A0A1H0UUS6"/>
<dbReference type="InterPro" id="IPR021005">
    <property type="entry name" value="Znf_CGNR"/>
</dbReference>
<protein>
    <submittedName>
        <fullName evidence="2">Conserved protein containing a Zn-ribbon-like motif, possibly RNA-binding</fullName>
    </submittedName>
</protein>
<evidence type="ECO:0000259" key="1">
    <source>
        <dbReference type="Pfam" id="PF11706"/>
    </source>
</evidence>
<dbReference type="OrthoDB" id="123307at2"/>
<dbReference type="PANTHER" id="PTHR35525:SF3">
    <property type="entry name" value="BLL6575 PROTEIN"/>
    <property type="match status" value="1"/>
</dbReference>
<dbReference type="InterPro" id="IPR010852">
    <property type="entry name" value="ABATE"/>
</dbReference>
<organism evidence="2 3">
    <name type="scientific">Pedococcus dokdonensis</name>
    <dbReference type="NCBI Taxonomy" id="443156"/>
    <lineage>
        <taxon>Bacteria</taxon>
        <taxon>Bacillati</taxon>
        <taxon>Actinomycetota</taxon>
        <taxon>Actinomycetes</taxon>
        <taxon>Micrococcales</taxon>
        <taxon>Intrasporangiaceae</taxon>
        <taxon>Pedococcus</taxon>
    </lineage>
</organism>
<reference evidence="3" key="1">
    <citation type="submission" date="2016-10" db="EMBL/GenBank/DDBJ databases">
        <authorList>
            <person name="Varghese N."/>
            <person name="Submissions S."/>
        </authorList>
    </citation>
    <scope>NUCLEOTIDE SEQUENCE [LARGE SCALE GENOMIC DNA]</scope>
    <source>
        <strain evidence="3">DSM 22329</strain>
    </source>
</reference>